<feature type="binding site" evidence="7">
    <location>
        <begin position="323"/>
        <end position="326"/>
    </location>
    <ligand>
        <name>GTP</name>
        <dbReference type="ChEBI" id="CHEBI:37565"/>
    </ligand>
</feature>
<dbReference type="InterPro" id="IPR006073">
    <property type="entry name" value="GTP-bd"/>
</dbReference>
<dbReference type="EMBL" id="JALJOV010000666">
    <property type="protein sequence ID" value="KAK9862028.1"/>
    <property type="molecule type" value="Genomic_DNA"/>
</dbReference>
<keyword evidence="3 8" id="KW-0479">Metal-binding</keyword>
<dbReference type="InterPro" id="IPR042108">
    <property type="entry name" value="GTPase_HflX_N_sf"/>
</dbReference>
<dbReference type="Pfam" id="PF13167">
    <property type="entry name" value="GTP-bdg_N"/>
    <property type="match status" value="1"/>
</dbReference>
<dbReference type="Gene3D" id="6.10.250.2860">
    <property type="match status" value="1"/>
</dbReference>
<proteinExistence type="inferred from homology"/>
<evidence type="ECO:0000256" key="2">
    <source>
        <dbReference type="ARBA" id="ARBA00022490"/>
    </source>
</evidence>
<evidence type="ECO:0000256" key="1">
    <source>
        <dbReference type="ARBA" id="ARBA00004496"/>
    </source>
</evidence>
<feature type="binding site" evidence="7">
    <location>
        <begin position="276"/>
        <end position="283"/>
    </location>
    <ligand>
        <name>GTP</name>
        <dbReference type="ChEBI" id="CHEBI:37565"/>
    </ligand>
</feature>
<dbReference type="SUPFAM" id="SSF52540">
    <property type="entry name" value="P-loop containing nucleoside triphosphate hydrolases"/>
    <property type="match status" value="1"/>
</dbReference>
<dbReference type="GO" id="GO:0005737">
    <property type="term" value="C:cytoplasm"/>
    <property type="evidence" value="ECO:0007669"/>
    <property type="project" value="UniProtKB-SubCell"/>
</dbReference>
<evidence type="ECO:0000256" key="7">
    <source>
        <dbReference type="PIRSR" id="PIRSR006809-1"/>
    </source>
</evidence>
<dbReference type="NCBIfam" id="TIGR00231">
    <property type="entry name" value="small_GTP"/>
    <property type="match status" value="1"/>
</dbReference>
<dbReference type="HAMAP" id="MF_00900">
    <property type="entry name" value="GTPase_HflX"/>
    <property type="match status" value="1"/>
</dbReference>
<dbReference type="CDD" id="cd01878">
    <property type="entry name" value="HflX"/>
    <property type="match status" value="1"/>
</dbReference>
<dbReference type="InterPro" id="IPR045498">
    <property type="entry name" value="HflX_C"/>
</dbReference>
<dbReference type="PIRSF" id="PIRSF006809">
    <property type="entry name" value="GTP-binding_hflX_prd"/>
    <property type="match status" value="1"/>
</dbReference>
<dbReference type="PANTHER" id="PTHR10229">
    <property type="entry name" value="GTP-BINDING PROTEIN HFLX"/>
    <property type="match status" value="1"/>
</dbReference>
<dbReference type="NCBIfam" id="TIGR03156">
    <property type="entry name" value="GTP_HflX"/>
    <property type="match status" value="1"/>
</dbReference>
<dbReference type="InterPro" id="IPR025121">
    <property type="entry name" value="GTPase_HflX_N"/>
</dbReference>
<dbReference type="Gene3D" id="3.40.50.300">
    <property type="entry name" value="P-loop containing nucleotide triphosphate hydrolases"/>
    <property type="match status" value="1"/>
</dbReference>
<feature type="binding site" evidence="7">
    <location>
        <begin position="301"/>
        <end position="305"/>
    </location>
    <ligand>
        <name>GTP</name>
        <dbReference type="ChEBI" id="CHEBI:37565"/>
    </ligand>
</feature>
<feature type="binding site" evidence="7">
    <location>
        <begin position="414"/>
        <end position="416"/>
    </location>
    <ligand>
        <name>GTP</name>
        <dbReference type="ChEBI" id="CHEBI:37565"/>
    </ligand>
</feature>
<dbReference type="GO" id="GO:0043022">
    <property type="term" value="F:ribosome binding"/>
    <property type="evidence" value="ECO:0007669"/>
    <property type="project" value="TreeGrafter"/>
</dbReference>
<evidence type="ECO:0000256" key="5">
    <source>
        <dbReference type="ARBA" id="ARBA00022842"/>
    </source>
</evidence>
<dbReference type="AlphaFoldDB" id="A0AAW1SY98"/>
<dbReference type="InterPro" id="IPR027417">
    <property type="entry name" value="P-loop_NTPase"/>
</dbReference>
<name>A0AAW1SY98_9CHLO</name>
<feature type="binding site" evidence="8">
    <location>
        <position position="283"/>
    </location>
    <ligand>
        <name>Mg(2+)</name>
        <dbReference type="ChEBI" id="CHEBI:18420"/>
    </ligand>
</feature>
<dbReference type="InterPro" id="IPR005225">
    <property type="entry name" value="Small_GTP-bd"/>
</dbReference>
<dbReference type="Pfam" id="PF01926">
    <property type="entry name" value="MMR_HSR1"/>
    <property type="match status" value="1"/>
</dbReference>
<dbReference type="InterPro" id="IPR016496">
    <property type="entry name" value="GTPase_HflX"/>
</dbReference>
<evidence type="ECO:0000256" key="8">
    <source>
        <dbReference type="PIRSR" id="PIRSR006809-2"/>
    </source>
</evidence>
<evidence type="ECO:0000256" key="4">
    <source>
        <dbReference type="ARBA" id="ARBA00022741"/>
    </source>
</evidence>
<dbReference type="Gene3D" id="3.40.50.11060">
    <property type="entry name" value="GTPase HflX, N-terminal domain"/>
    <property type="match status" value="1"/>
</dbReference>
<dbReference type="FunFam" id="3.40.50.300:FF:000173">
    <property type="entry name" value="GTPase HflX"/>
    <property type="match status" value="1"/>
</dbReference>
<protein>
    <recommendedName>
        <fullName evidence="9">Hflx-type G domain-containing protein</fullName>
    </recommendedName>
</protein>
<dbReference type="FunFam" id="3.40.50.11060:FF:000001">
    <property type="entry name" value="GTPase HflX"/>
    <property type="match status" value="1"/>
</dbReference>
<dbReference type="GO" id="GO:0046872">
    <property type="term" value="F:metal ion binding"/>
    <property type="evidence" value="ECO:0007669"/>
    <property type="project" value="UniProtKB-KW"/>
</dbReference>
<dbReference type="Proteomes" id="UP001485043">
    <property type="component" value="Unassembled WGS sequence"/>
</dbReference>
<keyword evidence="6 7" id="KW-0342">GTP-binding</keyword>
<feature type="binding site" evidence="7">
    <location>
        <begin position="389"/>
        <end position="392"/>
    </location>
    <ligand>
        <name>GTP</name>
        <dbReference type="ChEBI" id="CHEBI:37565"/>
    </ligand>
</feature>
<dbReference type="PRINTS" id="PR00326">
    <property type="entry name" value="GTP1OBG"/>
</dbReference>
<dbReference type="Pfam" id="PF16360">
    <property type="entry name" value="GTP-bdg_M"/>
    <property type="match status" value="1"/>
</dbReference>
<evidence type="ECO:0000256" key="3">
    <source>
        <dbReference type="ARBA" id="ARBA00022723"/>
    </source>
</evidence>
<feature type="binding site" evidence="8">
    <location>
        <position position="303"/>
    </location>
    <ligand>
        <name>Mg(2+)</name>
        <dbReference type="ChEBI" id="CHEBI:18420"/>
    </ligand>
</feature>
<keyword evidence="11" id="KW-1185">Reference proteome</keyword>
<reference evidence="10 11" key="1">
    <citation type="journal article" date="2024" name="Nat. Commun.">
        <title>Phylogenomics reveals the evolutionary origins of lichenization in chlorophyte algae.</title>
        <authorList>
            <person name="Puginier C."/>
            <person name="Libourel C."/>
            <person name="Otte J."/>
            <person name="Skaloud P."/>
            <person name="Haon M."/>
            <person name="Grisel S."/>
            <person name="Petersen M."/>
            <person name="Berrin J.G."/>
            <person name="Delaux P.M."/>
            <person name="Dal Grande F."/>
            <person name="Keller J."/>
        </authorList>
    </citation>
    <scope>NUCLEOTIDE SEQUENCE [LARGE SCALE GENOMIC DNA]</scope>
    <source>
        <strain evidence="10 11">SAG 2523</strain>
    </source>
</reference>
<dbReference type="PANTHER" id="PTHR10229:SF0">
    <property type="entry name" value="GTP-BINDING PROTEIN 6-RELATED"/>
    <property type="match status" value="1"/>
</dbReference>
<dbReference type="PROSITE" id="PS51705">
    <property type="entry name" value="G_HFLX"/>
    <property type="match status" value="1"/>
</dbReference>
<comment type="caution">
    <text evidence="10">The sequence shown here is derived from an EMBL/GenBank/DDBJ whole genome shotgun (WGS) entry which is preliminary data.</text>
</comment>
<evidence type="ECO:0000313" key="11">
    <source>
        <dbReference type="Proteomes" id="UP001485043"/>
    </source>
</evidence>
<gene>
    <name evidence="10" type="ORF">WJX84_001065</name>
</gene>
<dbReference type="Pfam" id="PF19275">
    <property type="entry name" value="HflX_C"/>
    <property type="match status" value="1"/>
</dbReference>
<keyword evidence="5 8" id="KW-0460">Magnesium</keyword>
<dbReference type="InterPro" id="IPR032305">
    <property type="entry name" value="GTP-bd_M"/>
</dbReference>
<dbReference type="GO" id="GO:0005525">
    <property type="term" value="F:GTP binding"/>
    <property type="evidence" value="ECO:0007669"/>
    <property type="project" value="UniProtKB-KW"/>
</dbReference>
<feature type="domain" description="Hflx-type G" evidence="9">
    <location>
        <begin position="270"/>
        <end position="436"/>
    </location>
</feature>
<keyword evidence="4 7" id="KW-0547">Nucleotide-binding</keyword>
<comment type="cofactor">
    <cofactor evidence="8">
        <name>Mg(2+)</name>
        <dbReference type="ChEBI" id="CHEBI:18420"/>
    </cofactor>
</comment>
<accession>A0AAW1SY98</accession>
<dbReference type="InterPro" id="IPR030394">
    <property type="entry name" value="G_HFLX_dom"/>
</dbReference>
<evidence type="ECO:0000256" key="6">
    <source>
        <dbReference type="ARBA" id="ARBA00023134"/>
    </source>
</evidence>
<comment type="subcellular location">
    <subcellularLocation>
        <location evidence="1">Cytoplasm</location>
    </subcellularLocation>
</comment>
<evidence type="ECO:0000259" key="9">
    <source>
        <dbReference type="PROSITE" id="PS51705"/>
    </source>
</evidence>
<organism evidence="10 11">
    <name type="scientific">Apatococcus fuscideae</name>
    <dbReference type="NCBI Taxonomy" id="2026836"/>
    <lineage>
        <taxon>Eukaryota</taxon>
        <taxon>Viridiplantae</taxon>
        <taxon>Chlorophyta</taxon>
        <taxon>core chlorophytes</taxon>
        <taxon>Trebouxiophyceae</taxon>
        <taxon>Chlorellales</taxon>
        <taxon>Chlorellaceae</taxon>
        <taxon>Apatococcus</taxon>
    </lineage>
</organism>
<evidence type="ECO:0000313" key="10">
    <source>
        <dbReference type="EMBL" id="KAK9862028.1"/>
    </source>
</evidence>
<sequence length="492" mass="54145">MSRGGGQYTKSGAEPDQLAERFFQEGQYPDEGLLKDQSLPDALGEIESAFTHPDSAVHRQNVDDDFGYTQREPERAYLVGVQLKGKQSRFAYSVHESLEELGRLASTAGLQVVGSTHQQLEMHNPKTYIGSGKIQELVAAVEASGAETLVLDDELTPGQLRSLDEAFQDRIRLCDRTALILDIFSQRAATREGQLQVELAQSEYQLPRLTRMWSHLERQAGGRVRGMGEKQIEVDKRLLRSRIAALRRSIEDVKSHRRQYRKRRSQVPVPVVALVGYTNAGKSTLLNQLTDAGVLCEDQLFATLDPTTRRITLPSGMQVLLTDTVGFIQKLPTQLVAAFRATLEEISDAALLLHVVDVSHLGAAAQAETVKSVLDDLEVGNVPQLVVWNKVDAVAQPDVVQAVAQERENTACVSAQTGQGMQDLLEAIEARLRDLLVPVDVLVPWTNGSLSGEIHKVGVVDSEEFLDEGMQMSARVPMSLASRLQPMAVSPK</sequence>
<keyword evidence="2" id="KW-0963">Cytoplasm</keyword>